<dbReference type="AlphaFoldDB" id="A0A139LC90"/>
<evidence type="ECO:0000313" key="1">
    <source>
        <dbReference type="EMBL" id="KXT49069.1"/>
    </source>
</evidence>
<dbReference type="Proteomes" id="UP000070319">
    <property type="component" value="Unassembled WGS sequence"/>
</dbReference>
<comment type="caution">
    <text evidence="1">The sequence shown here is derived from an EMBL/GenBank/DDBJ whole genome shotgun (WGS) entry which is preliminary data.</text>
</comment>
<name>A0A139LC90_9BACE</name>
<evidence type="ECO:0000313" key="2">
    <source>
        <dbReference type="Proteomes" id="UP000070319"/>
    </source>
</evidence>
<protein>
    <submittedName>
        <fullName evidence="1">Uncharacterized protein</fullName>
    </submittedName>
</protein>
<reference evidence="1 2" key="1">
    <citation type="submission" date="2016-02" db="EMBL/GenBank/DDBJ databases">
        <authorList>
            <person name="Wen L."/>
            <person name="He K."/>
            <person name="Yang H."/>
        </authorList>
    </citation>
    <scope>NUCLEOTIDE SEQUENCE [LARGE SCALE GENOMIC DNA]</scope>
    <source>
        <strain evidence="1 2">KLE1704</strain>
    </source>
</reference>
<accession>A0A139LC90</accession>
<dbReference type="EMBL" id="LTDF01000093">
    <property type="protein sequence ID" value="KXT49069.1"/>
    <property type="molecule type" value="Genomic_DNA"/>
</dbReference>
<dbReference type="PATRIC" id="fig|329854.7.peg.2735"/>
<sequence length="52" mass="5997">MKTGNPVRLRPYRIPFIKPFTKLFPNTVKTPILPPETGKCTINKKLCNIIEE</sequence>
<proteinExistence type="predicted"/>
<gene>
    <name evidence="1" type="ORF">HMPREF2531_02683</name>
</gene>
<organism evidence="1">
    <name type="scientific">Bacteroides intestinalis</name>
    <dbReference type="NCBI Taxonomy" id="329854"/>
    <lineage>
        <taxon>Bacteria</taxon>
        <taxon>Pseudomonadati</taxon>
        <taxon>Bacteroidota</taxon>
        <taxon>Bacteroidia</taxon>
        <taxon>Bacteroidales</taxon>
        <taxon>Bacteroidaceae</taxon>
        <taxon>Bacteroides</taxon>
    </lineage>
</organism>